<evidence type="ECO:0000256" key="1">
    <source>
        <dbReference type="SAM" id="Phobius"/>
    </source>
</evidence>
<evidence type="ECO:0000313" key="3">
    <source>
        <dbReference type="Proteomes" id="UP001280121"/>
    </source>
</evidence>
<sequence>MLLLLHSTMEHFSAHFMNFFFIYIFNLLSISSSQFLHSLFFLLVSSLVQSSPIRLKLERVTDVLPIVLPIVGSVLRVLQFFKSFLLSVSACLGFILHDYNSLRKHGEFSRSGCWFFVQ</sequence>
<evidence type="ECO:0000313" key="2">
    <source>
        <dbReference type="EMBL" id="KAK2654199.1"/>
    </source>
</evidence>
<reference evidence="2" key="1">
    <citation type="journal article" date="2023" name="Plant J.">
        <title>Genome sequences and population genomics provide insights into the demographic history, inbreeding, and mutation load of two 'living fossil' tree species of Dipteronia.</title>
        <authorList>
            <person name="Feng Y."/>
            <person name="Comes H.P."/>
            <person name="Chen J."/>
            <person name="Zhu S."/>
            <person name="Lu R."/>
            <person name="Zhang X."/>
            <person name="Li P."/>
            <person name="Qiu J."/>
            <person name="Olsen K.M."/>
            <person name="Qiu Y."/>
        </authorList>
    </citation>
    <scope>NUCLEOTIDE SEQUENCE</scope>
    <source>
        <strain evidence="2">KIB01</strain>
    </source>
</reference>
<feature type="transmembrane region" description="Helical" evidence="1">
    <location>
        <begin position="20"/>
        <end position="48"/>
    </location>
</feature>
<protein>
    <submittedName>
        <fullName evidence="2">Uncharacterized protein</fullName>
    </submittedName>
</protein>
<keyword evidence="3" id="KW-1185">Reference proteome</keyword>
<keyword evidence="1" id="KW-0812">Transmembrane</keyword>
<dbReference type="EMBL" id="JANJYI010000004">
    <property type="protein sequence ID" value="KAK2654199.1"/>
    <property type="molecule type" value="Genomic_DNA"/>
</dbReference>
<dbReference type="Proteomes" id="UP001280121">
    <property type="component" value="Unassembled WGS sequence"/>
</dbReference>
<keyword evidence="1" id="KW-0472">Membrane</keyword>
<accession>A0AAD9X7G1</accession>
<comment type="caution">
    <text evidence="2">The sequence shown here is derived from an EMBL/GenBank/DDBJ whole genome shotgun (WGS) entry which is preliminary data.</text>
</comment>
<proteinExistence type="predicted"/>
<name>A0AAD9X7G1_9ROSI</name>
<organism evidence="2 3">
    <name type="scientific">Dipteronia dyeriana</name>
    <dbReference type="NCBI Taxonomy" id="168575"/>
    <lineage>
        <taxon>Eukaryota</taxon>
        <taxon>Viridiplantae</taxon>
        <taxon>Streptophyta</taxon>
        <taxon>Embryophyta</taxon>
        <taxon>Tracheophyta</taxon>
        <taxon>Spermatophyta</taxon>
        <taxon>Magnoliopsida</taxon>
        <taxon>eudicotyledons</taxon>
        <taxon>Gunneridae</taxon>
        <taxon>Pentapetalae</taxon>
        <taxon>rosids</taxon>
        <taxon>malvids</taxon>
        <taxon>Sapindales</taxon>
        <taxon>Sapindaceae</taxon>
        <taxon>Hippocastanoideae</taxon>
        <taxon>Acereae</taxon>
        <taxon>Dipteronia</taxon>
    </lineage>
</organism>
<gene>
    <name evidence="2" type="ORF">Ddye_014055</name>
</gene>
<dbReference type="AlphaFoldDB" id="A0AAD9X7G1"/>
<keyword evidence="1" id="KW-1133">Transmembrane helix</keyword>
<feature type="transmembrane region" description="Helical" evidence="1">
    <location>
        <begin position="60"/>
        <end position="78"/>
    </location>
</feature>